<protein>
    <recommendedName>
        <fullName evidence="5">Low-complexity protein</fullName>
    </recommendedName>
</protein>
<feature type="chain" id="PRO_5047085883" description="Low-complexity protein" evidence="2">
    <location>
        <begin position="37"/>
        <end position="174"/>
    </location>
</feature>
<gene>
    <name evidence="3" type="ORF">GCM10008111_07510</name>
</gene>
<sequence length="174" mass="18074">MLLKYATLQDTMMNAMTKTQLTLALGALTLSSGAFAADQTNPFQAQQLSMAYQITDNNSTNAGVKVKLKEQANSATNKATEMKCGEGKCGEGKCGAEMQKAAADAKKQAAAAKNTATDKAKEMKCGEGKCGEGKCGAEMQKAAAEAKKQATDAKKAASDKAKEMKCGEGKCGSH</sequence>
<feature type="region of interest" description="Disordered" evidence="1">
    <location>
        <begin position="146"/>
        <end position="174"/>
    </location>
</feature>
<evidence type="ECO:0000256" key="2">
    <source>
        <dbReference type="SAM" id="SignalP"/>
    </source>
</evidence>
<evidence type="ECO:0000313" key="3">
    <source>
        <dbReference type="EMBL" id="GGW53793.1"/>
    </source>
</evidence>
<keyword evidence="2" id="KW-0732">Signal</keyword>
<dbReference type="EMBL" id="BMYR01000002">
    <property type="protein sequence ID" value="GGW53793.1"/>
    <property type="molecule type" value="Genomic_DNA"/>
</dbReference>
<keyword evidence="4" id="KW-1185">Reference proteome</keyword>
<proteinExistence type="predicted"/>
<accession>A0ABQ2WG76</accession>
<reference evidence="4" key="1">
    <citation type="journal article" date="2019" name="Int. J. Syst. Evol. Microbiol.">
        <title>The Global Catalogue of Microorganisms (GCM) 10K type strain sequencing project: providing services to taxonomists for standard genome sequencing and annotation.</title>
        <authorList>
            <consortium name="The Broad Institute Genomics Platform"/>
            <consortium name="The Broad Institute Genome Sequencing Center for Infectious Disease"/>
            <person name="Wu L."/>
            <person name="Ma J."/>
        </authorList>
    </citation>
    <scope>NUCLEOTIDE SEQUENCE [LARGE SCALE GENOMIC DNA]</scope>
    <source>
        <strain evidence="4">KCTC 23723</strain>
    </source>
</reference>
<evidence type="ECO:0000313" key="4">
    <source>
        <dbReference type="Proteomes" id="UP000634667"/>
    </source>
</evidence>
<feature type="signal peptide" evidence="2">
    <location>
        <begin position="1"/>
        <end position="36"/>
    </location>
</feature>
<dbReference type="Proteomes" id="UP000634667">
    <property type="component" value="Unassembled WGS sequence"/>
</dbReference>
<organism evidence="3 4">
    <name type="scientific">Alishewanella tabrizica</name>
    <dbReference type="NCBI Taxonomy" id="671278"/>
    <lineage>
        <taxon>Bacteria</taxon>
        <taxon>Pseudomonadati</taxon>
        <taxon>Pseudomonadota</taxon>
        <taxon>Gammaproteobacteria</taxon>
        <taxon>Alteromonadales</taxon>
        <taxon>Alteromonadaceae</taxon>
        <taxon>Alishewanella</taxon>
    </lineage>
</organism>
<comment type="caution">
    <text evidence="3">The sequence shown here is derived from an EMBL/GenBank/DDBJ whole genome shotgun (WGS) entry which is preliminary data.</text>
</comment>
<dbReference type="RefSeq" id="WP_229796908.1">
    <property type="nucleotide sequence ID" value="NZ_BMYR01000002.1"/>
</dbReference>
<evidence type="ECO:0000256" key="1">
    <source>
        <dbReference type="SAM" id="MobiDB-lite"/>
    </source>
</evidence>
<feature type="compositionally biased region" description="Basic and acidic residues" evidence="1">
    <location>
        <begin position="146"/>
        <end position="168"/>
    </location>
</feature>
<evidence type="ECO:0008006" key="5">
    <source>
        <dbReference type="Google" id="ProtNLM"/>
    </source>
</evidence>
<name>A0ABQ2WG76_9ALTE</name>